<organism evidence="2">
    <name type="scientific">uncultured Thermomicrobiales bacterium</name>
    <dbReference type="NCBI Taxonomy" id="1645740"/>
    <lineage>
        <taxon>Bacteria</taxon>
        <taxon>Pseudomonadati</taxon>
        <taxon>Thermomicrobiota</taxon>
        <taxon>Thermomicrobia</taxon>
        <taxon>Thermomicrobiales</taxon>
        <taxon>environmental samples</taxon>
    </lineage>
</organism>
<evidence type="ECO:0000256" key="1">
    <source>
        <dbReference type="SAM" id="MobiDB-lite"/>
    </source>
</evidence>
<evidence type="ECO:0000313" key="2">
    <source>
        <dbReference type="EMBL" id="CAA9586445.1"/>
    </source>
</evidence>
<dbReference type="EMBL" id="CADCWL010000259">
    <property type="protein sequence ID" value="CAA9586445.1"/>
    <property type="molecule type" value="Genomic_DNA"/>
</dbReference>
<accession>A0A6J4VS29</accession>
<feature type="region of interest" description="Disordered" evidence="1">
    <location>
        <begin position="1"/>
        <end position="25"/>
    </location>
</feature>
<dbReference type="AlphaFoldDB" id="A0A6J4VS29"/>
<feature type="non-terminal residue" evidence="2">
    <location>
        <position position="50"/>
    </location>
</feature>
<gene>
    <name evidence="2" type="ORF">AVDCRST_MAG19-4905</name>
</gene>
<protein>
    <submittedName>
        <fullName evidence="2">Uncharacterized protein</fullName>
    </submittedName>
</protein>
<proteinExistence type="predicted"/>
<reference evidence="2" key="1">
    <citation type="submission" date="2020-02" db="EMBL/GenBank/DDBJ databases">
        <authorList>
            <person name="Meier V. D."/>
        </authorList>
    </citation>
    <scope>NUCLEOTIDE SEQUENCE</scope>
    <source>
        <strain evidence="2">AVDCRST_MAG19</strain>
    </source>
</reference>
<sequence length="50" mass="5523">CEREGRTPPPKVGDGAVAWPTPSCRPSHRVRTVRSLVTMLSMITSCVERD</sequence>
<name>A0A6J4VS29_9BACT</name>
<feature type="non-terminal residue" evidence="2">
    <location>
        <position position="1"/>
    </location>
</feature>